<evidence type="ECO:0000313" key="2">
    <source>
        <dbReference type="Proteomes" id="UP000199236"/>
    </source>
</evidence>
<dbReference type="GO" id="GO:0070573">
    <property type="term" value="F:metallodipeptidase activity"/>
    <property type="evidence" value="ECO:0007669"/>
    <property type="project" value="InterPro"/>
</dbReference>
<organism evidence="1 2">
    <name type="scientific">Cohaesibacter marisflavi</name>
    <dbReference type="NCBI Taxonomy" id="655353"/>
    <lineage>
        <taxon>Bacteria</taxon>
        <taxon>Pseudomonadati</taxon>
        <taxon>Pseudomonadota</taxon>
        <taxon>Alphaproteobacteria</taxon>
        <taxon>Hyphomicrobiales</taxon>
        <taxon>Cohaesibacteraceae</taxon>
    </lineage>
</organism>
<dbReference type="Gene3D" id="3.20.20.140">
    <property type="entry name" value="Metal-dependent hydrolases"/>
    <property type="match status" value="1"/>
</dbReference>
<dbReference type="OrthoDB" id="9804920at2"/>
<accession>A0A1I5AYN4</accession>
<evidence type="ECO:0000313" key="1">
    <source>
        <dbReference type="EMBL" id="SFN67578.1"/>
    </source>
</evidence>
<gene>
    <name evidence="1" type="ORF">SAMN04488056_101657</name>
</gene>
<dbReference type="SUPFAM" id="SSF51556">
    <property type="entry name" value="Metallo-dependent hydrolases"/>
    <property type="match status" value="1"/>
</dbReference>
<dbReference type="AlphaFoldDB" id="A0A1I5AYN4"/>
<dbReference type="PANTHER" id="PTHR10443">
    <property type="entry name" value="MICROSOMAL DIPEPTIDASE"/>
    <property type="match status" value="1"/>
</dbReference>
<dbReference type="CDD" id="cd01301">
    <property type="entry name" value="rDP_like"/>
    <property type="match status" value="1"/>
</dbReference>
<sequence length="348" mass="38015">MDNASLPIFDGHNDTLLRLEMAAREGSPMSFMEGDERLHIDFPKAQEGGFAGGLFAMFVPPVQELGSKPDFQSMVKPIEQTYAFDLTDAMMARAMLLARESSDRIRICLSSQDIRKAMEDNALAIMLHIEGAEAIDADFNALSILHEAGLRSIGPVWSRSNIFGHGVPFDFPGSPDSGPGLTELGKELVKRCNALNILIDLSHLNEKGFWDVHAVSDKPLLATHSNVHALCKSRRNLTDKQLSAIAESKGLVGLNYSIGFLRSDGDKSQLDMDLDIMVDHLAYLVEKLGEEGVGLGSDFDGTTVPRRIGSAAGNPALIERMQARGFGDELIAKIAYKNWLSMLERSGL</sequence>
<reference evidence="1 2" key="1">
    <citation type="submission" date="2016-10" db="EMBL/GenBank/DDBJ databases">
        <authorList>
            <person name="de Groot N.N."/>
        </authorList>
    </citation>
    <scope>NUCLEOTIDE SEQUENCE [LARGE SCALE GENOMIC DNA]</scope>
    <source>
        <strain evidence="1 2">CGMCC 1.9157</strain>
    </source>
</reference>
<dbReference type="GO" id="GO:0006508">
    <property type="term" value="P:proteolysis"/>
    <property type="evidence" value="ECO:0007669"/>
    <property type="project" value="InterPro"/>
</dbReference>
<dbReference type="PANTHER" id="PTHR10443:SF12">
    <property type="entry name" value="DIPEPTIDASE"/>
    <property type="match status" value="1"/>
</dbReference>
<dbReference type="EMBL" id="FOVR01000001">
    <property type="protein sequence ID" value="SFN67578.1"/>
    <property type="molecule type" value="Genomic_DNA"/>
</dbReference>
<protein>
    <submittedName>
        <fullName evidence="1">Membrane dipeptidase</fullName>
    </submittedName>
</protein>
<dbReference type="STRING" id="655353.SAMN04488056_101657"/>
<dbReference type="InterPro" id="IPR008257">
    <property type="entry name" value="Pept_M19"/>
</dbReference>
<dbReference type="InterPro" id="IPR032466">
    <property type="entry name" value="Metal_Hydrolase"/>
</dbReference>
<name>A0A1I5AYN4_9HYPH</name>
<dbReference type="PROSITE" id="PS51365">
    <property type="entry name" value="RENAL_DIPEPTIDASE_2"/>
    <property type="match status" value="1"/>
</dbReference>
<dbReference type="Pfam" id="PF01244">
    <property type="entry name" value="Peptidase_M19"/>
    <property type="match status" value="1"/>
</dbReference>
<dbReference type="Proteomes" id="UP000199236">
    <property type="component" value="Unassembled WGS sequence"/>
</dbReference>
<dbReference type="RefSeq" id="WP_090068762.1">
    <property type="nucleotide sequence ID" value="NZ_FOVR01000001.1"/>
</dbReference>
<keyword evidence="2" id="KW-1185">Reference proteome</keyword>
<proteinExistence type="predicted"/>